<dbReference type="AlphaFoldDB" id="S7XFR0"/>
<evidence type="ECO:0000313" key="1">
    <source>
        <dbReference type="EMBL" id="EPR77884.1"/>
    </source>
</evidence>
<name>S7XFR0_SPRLO</name>
<dbReference type="OrthoDB" id="2195370at2759"/>
<proteinExistence type="predicted"/>
<dbReference type="Proteomes" id="UP000014978">
    <property type="component" value="Unassembled WGS sequence"/>
</dbReference>
<evidence type="ECO:0000313" key="2">
    <source>
        <dbReference type="Proteomes" id="UP000014978"/>
    </source>
</evidence>
<dbReference type="OMA" id="FICKEFE"/>
<gene>
    <name evidence="1" type="ORF">SLOPH_1809</name>
</gene>
<reference evidence="2" key="1">
    <citation type="journal article" date="2013" name="PLoS Genet.">
        <title>The genome of Spraguea lophii and the basis of host-microsporidian interactions.</title>
        <authorList>
            <person name="Campbell S.E."/>
            <person name="Williams T.A."/>
            <person name="Yousuf A."/>
            <person name="Soanes D.M."/>
            <person name="Paszkiewicz K.H."/>
            <person name="Williams B.A.P."/>
        </authorList>
    </citation>
    <scope>NUCLEOTIDE SEQUENCE [LARGE SCALE GENOMIC DNA]</scope>
    <source>
        <strain evidence="2">42_110</strain>
    </source>
</reference>
<dbReference type="HOGENOM" id="CLU_689225_0_0_1"/>
<dbReference type="VEuPathDB" id="MicrosporidiaDB:SLOPH_1809"/>
<protein>
    <submittedName>
        <fullName evidence="1">Uncharacterized protein</fullName>
    </submittedName>
</protein>
<organism evidence="1 2">
    <name type="scientific">Spraguea lophii (strain 42_110)</name>
    <name type="common">Microsporidian parasite</name>
    <dbReference type="NCBI Taxonomy" id="1358809"/>
    <lineage>
        <taxon>Eukaryota</taxon>
        <taxon>Fungi</taxon>
        <taxon>Fungi incertae sedis</taxon>
        <taxon>Microsporidia</taxon>
        <taxon>Spragueidae</taxon>
        <taxon>Spraguea</taxon>
    </lineage>
</organism>
<comment type="caution">
    <text evidence="1">The sequence shown here is derived from an EMBL/GenBank/DDBJ whole genome shotgun (WGS) entry which is preliminary data.</text>
</comment>
<sequence length="400" mass="48312">MKSFNESYDLVSNINKIHKDLEPNILQTHLNKLSLEQTEIDDKILKDFIKNEKYYISILKNYDGVTQVVKDIKKLLKNQKDSLEYKEIDSFIDKKKVEMFKQVMNQFVDDMDRFITEKRYLVDYDTFKMNNKTILVVISNDLIFLGEKDEIKYNLLDGMYKSMVKMSAHKNKLIIKLPNKEYIMTKTFSAVENILSAFEEISHFKIENKIKSKIDNDYIEYLVETENYEELKNIKFQGKKILPRKIYDEKDLLLWSEIEQQEFFSLLDKILLENFQNRIKHINKDITTTALISESFDIFYEFFHQEINLIKELKINEPLVITVRRQLIFLIDFLSKRIFFKRNKKQKITFYIKLMEDKLQWDGNSFKHLLKIIDPLREEFYNKKFIESLELLDRLITEYQ</sequence>
<dbReference type="InParanoid" id="S7XFR0"/>
<dbReference type="EMBL" id="ATCN01001173">
    <property type="protein sequence ID" value="EPR77884.1"/>
    <property type="molecule type" value="Genomic_DNA"/>
</dbReference>
<keyword evidence="2" id="KW-1185">Reference proteome</keyword>
<accession>S7XFR0</accession>